<dbReference type="PROSITE" id="PS00622">
    <property type="entry name" value="HTH_LUXR_1"/>
    <property type="match status" value="1"/>
</dbReference>
<dbReference type="AlphaFoldDB" id="A0A0B5E2X9"/>
<name>A0A0B5E2X9_9RHOB</name>
<dbReference type="Pfam" id="PF00196">
    <property type="entry name" value="GerE"/>
    <property type="match status" value="1"/>
</dbReference>
<dbReference type="SMART" id="SM00421">
    <property type="entry name" value="HTH_LUXR"/>
    <property type="match status" value="1"/>
</dbReference>
<evidence type="ECO:0000313" key="2">
    <source>
        <dbReference type="EMBL" id="AJE46807.1"/>
    </source>
</evidence>
<feature type="domain" description="HTH luxR-type" evidence="1">
    <location>
        <begin position="215"/>
        <end position="242"/>
    </location>
</feature>
<dbReference type="STRING" id="1208324.P73_2092"/>
<dbReference type="SUPFAM" id="SSF46894">
    <property type="entry name" value="C-terminal effector domain of the bipartite response regulators"/>
    <property type="match status" value="1"/>
</dbReference>
<gene>
    <name evidence="2" type="ORF">P73_2092</name>
</gene>
<protein>
    <submittedName>
        <fullName evidence="2">Regulatory protein LuxR</fullName>
    </submittedName>
</protein>
<organism evidence="2 3">
    <name type="scientific">Celeribacter indicus</name>
    <dbReference type="NCBI Taxonomy" id="1208324"/>
    <lineage>
        <taxon>Bacteria</taxon>
        <taxon>Pseudomonadati</taxon>
        <taxon>Pseudomonadota</taxon>
        <taxon>Alphaproteobacteria</taxon>
        <taxon>Rhodobacterales</taxon>
        <taxon>Roseobacteraceae</taxon>
        <taxon>Celeribacter</taxon>
    </lineage>
</organism>
<keyword evidence="3" id="KW-1185">Reference proteome</keyword>
<proteinExistence type="predicted"/>
<sequence length="267" mass="28349">MIYAPVATANAVAASAVDSLGGTIESVGGDAFIPALAALLGDHLAAEDFLVLRSGPEGEPPRVLHAGGRARRLAVHLLGGLRSEPRLTRLLAAPSAPGTQVLQAEARAFRSPAFRRNCFALPGIRELVILVRPVGDDLITLCLFRRAADPRPPATAELAHLGTLLLPVLDLHFRLLGTATRQRSVSAQEMEDCVAATFPELTRREVAVCARSILGVTAEGIALDLGIKQTSVVTYRRRAYTRLNISSINQLSTMLIQSSAARQLAAA</sequence>
<accession>A0A0B5E2X9</accession>
<evidence type="ECO:0000259" key="1">
    <source>
        <dbReference type="PROSITE" id="PS00622"/>
    </source>
</evidence>
<dbReference type="OrthoDB" id="343383at2"/>
<dbReference type="EMBL" id="CP004393">
    <property type="protein sequence ID" value="AJE46807.1"/>
    <property type="molecule type" value="Genomic_DNA"/>
</dbReference>
<dbReference type="Gene3D" id="1.10.10.10">
    <property type="entry name" value="Winged helix-like DNA-binding domain superfamily/Winged helix DNA-binding domain"/>
    <property type="match status" value="1"/>
</dbReference>
<dbReference type="InterPro" id="IPR000792">
    <property type="entry name" value="Tscrpt_reg_LuxR_C"/>
</dbReference>
<dbReference type="InterPro" id="IPR036388">
    <property type="entry name" value="WH-like_DNA-bd_sf"/>
</dbReference>
<dbReference type="KEGG" id="cid:P73_2092"/>
<dbReference type="HOGENOM" id="CLU_1038051_0_0_5"/>
<dbReference type="GO" id="GO:0003677">
    <property type="term" value="F:DNA binding"/>
    <property type="evidence" value="ECO:0007669"/>
    <property type="project" value="InterPro"/>
</dbReference>
<dbReference type="InterPro" id="IPR016032">
    <property type="entry name" value="Sig_transdc_resp-reg_C-effctor"/>
</dbReference>
<dbReference type="RefSeq" id="WP_043869530.1">
    <property type="nucleotide sequence ID" value="NZ_CP004393.1"/>
</dbReference>
<reference evidence="2 3" key="1">
    <citation type="journal article" date="2014" name="Int. J. Syst. Evol. Microbiol.">
        <title>Celeribacter indicus sp. nov., a polycyclic aromatic hydrocarbon-degrading bacterium from deep-sea sediment and reclassification of Huaishuia halophila as Celeribacter halophilus comb. nov.</title>
        <authorList>
            <person name="Lai Q."/>
            <person name="Cao J."/>
            <person name="Yuan J."/>
            <person name="Li F."/>
            <person name="Shao Z."/>
        </authorList>
    </citation>
    <scope>NUCLEOTIDE SEQUENCE [LARGE SCALE GENOMIC DNA]</scope>
    <source>
        <strain evidence="2">P73</strain>
    </source>
</reference>
<dbReference type="GO" id="GO:0006355">
    <property type="term" value="P:regulation of DNA-templated transcription"/>
    <property type="evidence" value="ECO:0007669"/>
    <property type="project" value="InterPro"/>
</dbReference>
<evidence type="ECO:0000313" key="3">
    <source>
        <dbReference type="Proteomes" id="UP000031521"/>
    </source>
</evidence>
<dbReference type="Proteomes" id="UP000031521">
    <property type="component" value="Chromosome"/>
</dbReference>